<proteinExistence type="predicted"/>
<organism evidence="2">
    <name type="scientific">Marseillevirus sp</name>
    <dbReference type="NCBI Taxonomy" id="2809551"/>
    <lineage>
        <taxon>Viruses</taxon>
        <taxon>Varidnaviria</taxon>
        <taxon>Bamfordvirae</taxon>
        <taxon>Nucleocytoviricota</taxon>
        <taxon>Megaviricetes</taxon>
        <taxon>Pimascovirales</taxon>
        <taxon>Pimascovirales incertae sedis</taxon>
        <taxon>Marseilleviridae</taxon>
        <taxon>Marseillevirus</taxon>
    </lineage>
</organism>
<feature type="domain" description="DUF7487" evidence="1">
    <location>
        <begin position="66"/>
        <end position="135"/>
    </location>
</feature>
<dbReference type="Pfam" id="PF24308">
    <property type="entry name" value="DUF7487"/>
    <property type="match status" value="3"/>
</dbReference>
<keyword evidence="2" id="KW-0255">Endonuclease</keyword>
<dbReference type="EMBL" id="OR343189">
    <property type="protein sequence ID" value="WNL50410.1"/>
    <property type="molecule type" value="Genomic_DNA"/>
</dbReference>
<reference evidence="2" key="1">
    <citation type="submission" date="2023-07" db="EMBL/GenBank/DDBJ databases">
        <authorList>
            <person name="Xia Y."/>
        </authorList>
    </citation>
    <scope>NUCLEOTIDE SEQUENCE</scope>
    <source>
        <strain evidence="2">E</strain>
    </source>
</reference>
<sequence length="548" mass="62974">MSLEKRTEEARRRFALRGCTMTGKYVNAKTEVEYVCGCGKSGLFASIPSVNLESWVGCKECSDKAKKERCLKKHGVDNVAKLPKQQEKRLSTLQQKYGGKSPLAVPEILEKKKETMNERHGVEHALQNKEILEKREKTAEESGNRTLEKANAALRQKYGEKGPLGDPLVREKAVETKKKNGNKRKPQKKYDGSNRLLKSTEMARVHFSGKGCIMTGEYVDNKTPVEYTCKCGSVGNKVSTKTVQKKSWVGCKDCSKERTKVKNMEVYGVDHLMKSKEFQEKTKETLKKKYGVDNPLKSQEIRAKKNATMKERYGEEHSAQVPEIMEKTKETNLRVYGVTCSLMTEENKEKTRQGKLAKYGPRGSMSHPEIRLKVAQTMLKRYGKEHALQVPEFKEKLLNTYKERFKADHPFHTGEVYSKVLKSCFKIKEFIFPSGKVVPYQGYEHYAILLLLKEGHEEEDIVSCHESVMGFMYEDGETKRKYYPDLFVPSSNLIIEVKSTWTYEKTQEEKERVLKKLEACRREGYNTRLLVFSPKGEVLLDEKKTKDE</sequence>
<name>A0AA96EMW9_9VIRU</name>
<evidence type="ECO:0000259" key="1">
    <source>
        <dbReference type="Pfam" id="PF24308"/>
    </source>
</evidence>
<dbReference type="InterPro" id="IPR055910">
    <property type="entry name" value="DUF7487"/>
</dbReference>
<keyword evidence="2" id="KW-0378">Hydrolase</keyword>
<accession>A0AA96EMW9</accession>
<dbReference type="Gene3D" id="3.40.91.30">
    <property type="match status" value="1"/>
</dbReference>
<evidence type="ECO:0000313" key="2">
    <source>
        <dbReference type="EMBL" id="WNL50410.1"/>
    </source>
</evidence>
<keyword evidence="2" id="KW-0540">Nuclease</keyword>
<gene>
    <name evidence="2" type="ORF">MarDSR_371</name>
</gene>
<dbReference type="GO" id="GO:0004519">
    <property type="term" value="F:endonuclease activity"/>
    <property type="evidence" value="ECO:0007669"/>
    <property type="project" value="UniProtKB-KW"/>
</dbReference>
<protein>
    <submittedName>
        <fullName evidence="2">Endonuclease</fullName>
    </submittedName>
</protein>
<feature type="domain" description="DUF7487" evidence="1">
    <location>
        <begin position="304"/>
        <end position="525"/>
    </location>
</feature>
<feature type="domain" description="DUF7487" evidence="1">
    <location>
        <begin position="224"/>
        <end position="303"/>
    </location>
</feature>